<proteinExistence type="predicted"/>
<evidence type="ECO:0000313" key="2">
    <source>
        <dbReference type="EMBL" id="MDY0870940.1"/>
    </source>
</evidence>
<organism evidence="2 3">
    <name type="scientific">Dongia rigui</name>
    <dbReference type="NCBI Taxonomy" id="940149"/>
    <lineage>
        <taxon>Bacteria</taxon>
        <taxon>Pseudomonadati</taxon>
        <taxon>Pseudomonadota</taxon>
        <taxon>Alphaproteobacteria</taxon>
        <taxon>Rhodospirillales</taxon>
        <taxon>Dongiaceae</taxon>
        <taxon>Dongia</taxon>
    </lineage>
</organism>
<accession>A0ABU5DUH1</accession>
<keyword evidence="1" id="KW-1133">Transmembrane helix</keyword>
<protein>
    <recommendedName>
        <fullName evidence="4">DUF3185 domain-containing protein</fullName>
    </recommendedName>
</protein>
<evidence type="ECO:0008006" key="4">
    <source>
        <dbReference type="Google" id="ProtNLM"/>
    </source>
</evidence>
<sequence>MKPLSIIGIVLVVAGVAALAIGRISYTTEEKVLEVGPLVATADQEHTVHIPDVAGIAAIIAGIALVVVARRRA</sequence>
<keyword evidence="1" id="KW-0812">Transmembrane</keyword>
<dbReference type="EMBL" id="JAXCLX010000001">
    <property type="protein sequence ID" value="MDY0870940.1"/>
    <property type="molecule type" value="Genomic_DNA"/>
</dbReference>
<evidence type="ECO:0000313" key="3">
    <source>
        <dbReference type="Proteomes" id="UP001271769"/>
    </source>
</evidence>
<dbReference type="RefSeq" id="WP_320499311.1">
    <property type="nucleotide sequence ID" value="NZ_JAXCLX010000001.1"/>
</dbReference>
<evidence type="ECO:0000256" key="1">
    <source>
        <dbReference type="SAM" id="Phobius"/>
    </source>
</evidence>
<name>A0ABU5DUH1_9PROT</name>
<dbReference type="Proteomes" id="UP001271769">
    <property type="component" value="Unassembled WGS sequence"/>
</dbReference>
<feature type="transmembrane region" description="Helical" evidence="1">
    <location>
        <begin position="46"/>
        <end position="69"/>
    </location>
</feature>
<keyword evidence="3" id="KW-1185">Reference proteome</keyword>
<keyword evidence="1" id="KW-0472">Membrane</keyword>
<comment type="caution">
    <text evidence="2">The sequence shown here is derived from an EMBL/GenBank/DDBJ whole genome shotgun (WGS) entry which is preliminary data.</text>
</comment>
<gene>
    <name evidence="2" type="ORF">SMD31_03365</name>
</gene>
<reference evidence="2 3" key="1">
    <citation type="journal article" date="2013" name="Antonie Van Leeuwenhoek">
        <title>Dongia rigui sp. nov., isolated from freshwater of a large wetland in Korea.</title>
        <authorList>
            <person name="Baik K.S."/>
            <person name="Hwang Y.M."/>
            <person name="Choi J.S."/>
            <person name="Kwon J."/>
            <person name="Seong C.N."/>
        </authorList>
    </citation>
    <scope>NUCLEOTIDE SEQUENCE [LARGE SCALE GENOMIC DNA]</scope>
    <source>
        <strain evidence="2 3">04SU4-P</strain>
    </source>
</reference>